<protein>
    <submittedName>
        <fullName evidence="1">Uncharacterized protein</fullName>
    </submittedName>
</protein>
<keyword evidence="2" id="KW-1185">Reference proteome</keyword>
<sequence>MATIKTAEIEQFVQMVDGNYAGNLAHPELAAAYYPLSLSFETEVNQEIDPFSEEYFQQQLALYKEISGRELNQWDGELHPVDVPSLVNASNPLGLAHAPFIAEHVRALTTMFTLSSLDVRPNILDMGAGHGVSSEIFAFCGAHVHAVDIDPQLSLLSKVRAAARGYDIRRSTLNFDDLSSVPDNHYSAAFFFQSLHHCLRPWVLIETLKGKIVADGVIAFTGEPVQAGWKNWGIRMDQESIYVARKFGWFESGWSHDFIRECFARNGFTLKFFSGGHGGGEIGVATADPGKLARCVAAAAHHGFAERYPG</sequence>
<dbReference type="HOGENOM" id="CLU_896158_0_0_5"/>
<dbReference type="AlphaFoldDB" id="A8IGN7"/>
<reference evidence="1 2" key="1">
    <citation type="journal article" date="2007" name="Appl. Environ. Microbiol.">
        <title>Rhizobial factors required for stem nodule maturation and maintenance in Sesbania rostrata-Azorhizobium caulinodans ORS571 symbiosis.</title>
        <authorList>
            <person name="Suzuki S."/>
            <person name="Aono T."/>
            <person name="Lee KB."/>
            <person name="Suzuki T."/>
            <person name="Liu CT."/>
            <person name="Miwa H."/>
            <person name="Wakao S."/>
            <person name="Iki T."/>
            <person name="Oyaizu H."/>
        </authorList>
    </citation>
    <scope>NUCLEOTIDE SEQUENCE [LARGE SCALE GENOMIC DNA]</scope>
    <source>
        <strain evidence="2">ATCC 43989 / DSM 5975 / JCM 20966 / LMG 6465 / NBRC 14845 / NCIMB 13405 / ORS 571</strain>
    </source>
</reference>
<evidence type="ECO:0000313" key="1">
    <source>
        <dbReference type="EMBL" id="BAF86111.1"/>
    </source>
</evidence>
<name>A8IGN7_AZOC5</name>
<dbReference type="InterPro" id="IPR029063">
    <property type="entry name" value="SAM-dependent_MTases_sf"/>
</dbReference>
<gene>
    <name evidence="1" type="ordered locus">AZC_0113</name>
</gene>
<reference evidence="1 2" key="3">
    <citation type="journal article" date="2008" name="BMC Genomics">
        <title>The genome of the versatile nitrogen fixer Azorhizobium caulinodans ORS571.</title>
        <authorList>
            <person name="Lee KB."/>
            <person name="Backer P.D."/>
            <person name="Aono T."/>
            <person name="Liu CT."/>
            <person name="Suzuki S."/>
            <person name="Suzuki T."/>
            <person name="Kaneko T."/>
            <person name="Yamada M."/>
            <person name="Tabata S."/>
            <person name="Kupfer D.M."/>
            <person name="Najar F.Z."/>
            <person name="Wiley G.B."/>
            <person name="Roe B."/>
            <person name="Binnewies T.T."/>
            <person name="Ussery D.W."/>
            <person name="D'Haeze W."/>
            <person name="Herder J.D."/>
            <person name="Gevers D."/>
            <person name="Vereecke D."/>
            <person name="Holsters M."/>
            <person name="Oyaizu H."/>
        </authorList>
    </citation>
    <scope>NUCLEOTIDE SEQUENCE [LARGE SCALE GENOMIC DNA]</scope>
    <source>
        <strain evidence="2">ATCC 43989 / DSM 5975 / JCM 20966 / LMG 6465 / NBRC 14845 / NCIMB 13405 / ORS 571</strain>
    </source>
</reference>
<dbReference type="SUPFAM" id="SSF53335">
    <property type="entry name" value="S-adenosyl-L-methionine-dependent methyltransferases"/>
    <property type="match status" value="1"/>
</dbReference>
<dbReference type="Proteomes" id="UP000000270">
    <property type="component" value="Chromosome"/>
</dbReference>
<dbReference type="Pfam" id="PF13489">
    <property type="entry name" value="Methyltransf_23"/>
    <property type="match status" value="1"/>
</dbReference>
<reference evidence="2" key="2">
    <citation type="submission" date="2007-04" db="EMBL/GenBank/DDBJ databases">
        <title>Complete genome sequence of the nitrogen-fixing bacterium Azorhizobium caulinodans ORS571.</title>
        <authorList>
            <person name="Lee K.B."/>
            <person name="Backer P.D."/>
            <person name="Aono T."/>
            <person name="Liu C.T."/>
            <person name="Suzuki S."/>
            <person name="Suzuki T."/>
            <person name="Kaneko T."/>
            <person name="Yamada M."/>
            <person name="Tabata S."/>
            <person name="Kupfer D.M."/>
            <person name="Najar F.Z."/>
            <person name="Wiley G.B."/>
            <person name="Roe B."/>
            <person name="Binnewies T."/>
            <person name="Ussery D."/>
            <person name="Vereecke D."/>
            <person name="Gevers D."/>
            <person name="Holsters M."/>
            <person name="Oyaizu H."/>
        </authorList>
    </citation>
    <scope>NUCLEOTIDE SEQUENCE [LARGE SCALE GENOMIC DNA]</scope>
    <source>
        <strain evidence="2">ATCC 43989 / DSM 5975 / JCM 20966 / LMG 6465 / NBRC 14845 / NCIMB 13405 / ORS 571</strain>
    </source>
</reference>
<organism evidence="1 2">
    <name type="scientific">Azorhizobium caulinodans (strain ATCC 43989 / DSM 5975 / JCM 20966 / LMG 6465 / NBRC 14845 / NCIMB 13405 / ORS 571)</name>
    <dbReference type="NCBI Taxonomy" id="438753"/>
    <lineage>
        <taxon>Bacteria</taxon>
        <taxon>Pseudomonadati</taxon>
        <taxon>Pseudomonadota</taxon>
        <taxon>Alphaproteobacteria</taxon>
        <taxon>Hyphomicrobiales</taxon>
        <taxon>Xanthobacteraceae</taxon>
        <taxon>Azorhizobium</taxon>
    </lineage>
</organism>
<dbReference type="CDD" id="cd02440">
    <property type="entry name" value="AdoMet_MTases"/>
    <property type="match status" value="1"/>
</dbReference>
<dbReference type="EMBL" id="AP009384">
    <property type="protein sequence ID" value="BAF86111.1"/>
    <property type="molecule type" value="Genomic_DNA"/>
</dbReference>
<dbReference type="STRING" id="438753.AZC_0113"/>
<dbReference type="RefSeq" id="WP_012168644.1">
    <property type="nucleotide sequence ID" value="NC_009937.1"/>
</dbReference>
<accession>A8IGN7</accession>
<reference evidence="1 2" key="6">
    <citation type="journal article" date="2011" name="Appl. Environ. Microbiol.">
        <title>Involvement of the azorhizobial chromosome partition gene (parA) in the onset of bacteroid differentiation during Sesbania rostrata stem nodule development.</title>
        <authorList>
            <person name="Liu CT."/>
            <person name="Lee KB."/>
            <person name="Wang YS."/>
            <person name="Peng MH."/>
            <person name="Lee KT."/>
            <person name="Suzuki S."/>
            <person name="Suzuki T."/>
            <person name="Oyaizu H."/>
        </authorList>
    </citation>
    <scope>NUCLEOTIDE SEQUENCE [LARGE SCALE GENOMIC DNA]</scope>
    <source>
        <strain evidence="2">ATCC 43989 / DSM 5975 / JCM 20966 / LMG 6465 / NBRC 14845 / NCIMB 13405 / ORS 571</strain>
    </source>
</reference>
<dbReference type="Gene3D" id="3.40.50.150">
    <property type="entry name" value="Vaccinia Virus protein VP39"/>
    <property type="match status" value="1"/>
</dbReference>
<reference evidence="1 2" key="4">
    <citation type="journal article" date="2009" name="Appl. Environ. Microbiol.">
        <title>Comparative genome-wide transcriptional profiling of Azorhizobium caulinodans ORS571 grown under free-living and symbiotic conditions.</title>
        <authorList>
            <person name="Tsukada S."/>
            <person name="Aono T."/>
            <person name="Akiba N."/>
            <person name="Lee KB."/>
            <person name="Liu CT."/>
            <person name="Toyazaki H."/>
            <person name="Oyaizu H."/>
        </authorList>
    </citation>
    <scope>NUCLEOTIDE SEQUENCE [LARGE SCALE GENOMIC DNA]</scope>
    <source>
        <strain evidence="2">ATCC 43989 / DSM 5975 / JCM 20966 / LMG 6465 / NBRC 14845 / NCIMB 13405 / ORS 571</strain>
    </source>
</reference>
<reference evidence="1 2" key="5">
    <citation type="journal article" date="2010" name="Appl. Environ. Microbiol.">
        <title>phrR-like gene praR of Azorhizobium caulinodans ORS571 is essential for symbiosis with Sesbania rostrata and is involved in expression of reb genes.</title>
        <authorList>
            <person name="Akiba N."/>
            <person name="Aono T."/>
            <person name="Toyazaki H."/>
            <person name="Sato S."/>
            <person name="Oyaizu H."/>
        </authorList>
    </citation>
    <scope>NUCLEOTIDE SEQUENCE [LARGE SCALE GENOMIC DNA]</scope>
    <source>
        <strain evidence="2">ATCC 43989 / DSM 5975 / JCM 20966 / LMG 6465 / NBRC 14845 / NCIMB 13405 / ORS 571</strain>
    </source>
</reference>
<evidence type="ECO:0000313" key="2">
    <source>
        <dbReference type="Proteomes" id="UP000000270"/>
    </source>
</evidence>
<proteinExistence type="predicted"/>
<dbReference type="KEGG" id="azc:AZC_0113"/>
<dbReference type="eggNOG" id="COG2227">
    <property type="taxonomic scope" value="Bacteria"/>
</dbReference>